<evidence type="ECO:0000313" key="5">
    <source>
        <dbReference type="Proteomes" id="UP000095651"/>
    </source>
</evidence>
<dbReference type="Proteomes" id="UP000095651">
    <property type="component" value="Unassembled WGS sequence"/>
</dbReference>
<name>A0A174N918_9FIRM</name>
<dbReference type="SUPFAM" id="SSF52266">
    <property type="entry name" value="SGNH hydrolase"/>
    <property type="match status" value="1"/>
</dbReference>
<dbReference type="InterPro" id="IPR013830">
    <property type="entry name" value="SGNH_hydro"/>
</dbReference>
<keyword evidence="2 4" id="KW-0378">Hydrolase</keyword>
<dbReference type="Gene3D" id="3.40.50.1110">
    <property type="entry name" value="SGNH hydrolase"/>
    <property type="match status" value="1"/>
</dbReference>
<accession>A0A174N918</accession>
<evidence type="ECO:0000313" key="4">
    <source>
        <dbReference type="EMBL" id="CUP45133.1"/>
    </source>
</evidence>
<evidence type="ECO:0000259" key="3">
    <source>
        <dbReference type="Pfam" id="PF13472"/>
    </source>
</evidence>
<dbReference type="PANTHER" id="PTHR43695">
    <property type="entry name" value="PUTATIVE (AFU_ORTHOLOGUE AFUA_2G17250)-RELATED"/>
    <property type="match status" value="1"/>
</dbReference>
<dbReference type="AlphaFoldDB" id="A0A174N918"/>
<dbReference type="GO" id="GO:0016787">
    <property type="term" value="F:hydrolase activity"/>
    <property type="evidence" value="ECO:0007669"/>
    <property type="project" value="UniProtKB-KW"/>
</dbReference>
<protein>
    <submittedName>
        <fullName evidence="4">Putative rhamnogalacturonan acetylesterase</fullName>
        <ecNumber evidence="4">3.1.1.-</ecNumber>
    </submittedName>
</protein>
<dbReference type="EC" id="3.1.1.-" evidence="4"/>
<proteinExistence type="inferred from homology"/>
<reference evidence="4 5" key="1">
    <citation type="submission" date="2015-09" db="EMBL/GenBank/DDBJ databases">
        <authorList>
            <consortium name="Pathogen Informatics"/>
        </authorList>
    </citation>
    <scope>NUCLEOTIDE SEQUENCE [LARGE SCALE GENOMIC DNA]</scope>
    <source>
        <strain evidence="4 5">2789STDY5608850</strain>
    </source>
</reference>
<dbReference type="Pfam" id="PF13472">
    <property type="entry name" value="Lipase_GDSL_2"/>
    <property type="match status" value="1"/>
</dbReference>
<dbReference type="CDD" id="cd01821">
    <property type="entry name" value="Rhamnogalacturan_acetylesterase_like"/>
    <property type="match status" value="1"/>
</dbReference>
<comment type="similarity">
    <text evidence="1">Belongs to the 'GDSL' lipolytic enzyme family.</text>
</comment>
<dbReference type="InterPro" id="IPR036514">
    <property type="entry name" value="SGNH_hydro_sf"/>
</dbReference>
<dbReference type="EMBL" id="CYZE01000033">
    <property type="protein sequence ID" value="CUP45133.1"/>
    <property type="molecule type" value="Genomic_DNA"/>
</dbReference>
<feature type="domain" description="SGNH hydrolase-type esterase" evidence="3">
    <location>
        <begin position="171"/>
        <end position="343"/>
    </location>
</feature>
<dbReference type="InterPro" id="IPR037459">
    <property type="entry name" value="RhgT-like"/>
</dbReference>
<dbReference type="PANTHER" id="PTHR43695:SF1">
    <property type="entry name" value="RHAMNOGALACTURONAN ACETYLESTERASE"/>
    <property type="match status" value="1"/>
</dbReference>
<gene>
    <name evidence="4" type="primary">rhgT</name>
    <name evidence="4" type="ORF">ERS852407_05978</name>
</gene>
<organism evidence="4 5">
    <name type="scientific">Hungatella hathewayi</name>
    <dbReference type="NCBI Taxonomy" id="154046"/>
    <lineage>
        <taxon>Bacteria</taxon>
        <taxon>Bacillati</taxon>
        <taxon>Bacillota</taxon>
        <taxon>Clostridia</taxon>
        <taxon>Lachnospirales</taxon>
        <taxon>Lachnospiraceae</taxon>
        <taxon>Hungatella</taxon>
    </lineage>
</organism>
<sequence length="430" mass="47742">MHFMKYHLQPFFHNTAADHLTTGSERLDIPELSDGFDPSLLSLANGIEGSMIPNSYITERVPCGLYAVHIALTAVQDVEQLFLFTGRKLLRDIISLKKGDRYERTFYQSIAGIIPRYHEAYYPVENLFVTLCTPEPGAFRIDACYAEAAGAVEAAGAANVSDGVTTVYLCGDSTVTDQSTEIPYLPGACYASWGQALPAFLDGRIAVENQAHCGLTTETFRQEGHMDIVKHFLRPGDFCLIQFGHNDQKLPHLRADREYPVNLRRYIEEVRNLGGIPVLVTSPGRNIWKEDGTYHELLAEHVQAVKDVAVSTNTPVIDLHEFSVRFYEKTGMERSCGYFHPGDYTHTNEYGACLFASCIAAGLGRIFPEVFHVTAGPSDFTPPENLWDLLDSQNNRAGGTEQKEQFDAMEKSTAALLKALEEADQASAEE</sequence>
<evidence type="ECO:0000256" key="1">
    <source>
        <dbReference type="ARBA" id="ARBA00008668"/>
    </source>
</evidence>
<evidence type="ECO:0000256" key="2">
    <source>
        <dbReference type="ARBA" id="ARBA00022801"/>
    </source>
</evidence>